<dbReference type="InterPro" id="IPR006342">
    <property type="entry name" value="FkbM_mtfrase"/>
</dbReference>
<comment type="caution">
    <text evidence="2">The sequence shown here is derived from an EMBL/GenBank/DDBJ whole genome shotgun (WGS) entry which is preliminary data.</text>
</comment>
<proteinExistence type="predicted"/>
<name>A0A0F9MYE6_9ZZZZ</name>
<dbReference type="SUPFAM" id="SSF53335">
    <property type="entry name" value="S-adenosyl-L-methionine-dependent methyltransferases"/>
    <property type="match status" value="1"/>
</dbReference>
<dbReference type="InterPro" id="IPR052514">
    <property type="entry name" value="SAM-dependent_MTase"/>
</dbReference>
<reference evidence="2" key="1">
    <citation type="journal article" date="2015" name="Nature">
        <title>Complex archaea that bridge the gap between prokaryotes and eukaryotes.</title>
        <authorList>
            <person name="Spang A."/>
            <person name="Saw J.H."/>
            <person name="Jorgensen S.L."/>
            <person name="Zaremba-Niedzwiedzka K."/>
            <person name="Martijn J."/>
            <person name="Lind A.E."/>
            <person name="van Eijk R."/>
            <person name="Schleper C."/>
            <person name="Guy L."/>
            <person name="Ettema T.J."/>
        </authorList>
    </citation>
    <scope>NUCLEOTIDE SEQUENCE</scope>
</reference>
<accession>A0A0F9MYE6</accession>
<gene>
    <name evidence="2" type="ORF">LCGC14_1017490</name>
</gene>
<dbReference type="NCBIfam" id="TIGR01444">
    <property type="entry name" value="fkbM_fam"/>
    <property type="match status" value="1"/>
</dbReference>
<organism evidence="2">
    <name type="scientific">marine sediment metagenome</name>
    <dbReference type="NCBI Taxonomy" id="412755"/>
    <lineage>
        <taxon>unclassified sequences</taxon>
        <taxon>metagenomes</taxon>
        <taxon>ecological metagenomes</taxon>
    </lineage>
</organism>
<feature type="domain" description="Methyltransferase FkbM" evidence="1">
    <location>
        <begin position="39"/>
        <end position="174"/>
    </location>
</feature>
<evidence type="ECO:0000259" key="1">
    <source>
        <dbReference type="Pfam" id="PF05050"/>
    </source>
</evidence>
<dbReference type="EMBL" id="LAZR01004042">
    <property type="protein sequence ID" value="KKN12330.1"/>
    <property type="molecule type" value="Genomic_DNA"/>
</dbReference>
<evidence type="ECO:0000313" key="2">
    <source>
        <dbReference type="EMBL" id="KKN12330.1"/>
    </source>
</evidence>
<dbReference type="AlphaFoldDB" id="A0A0F9MYE6"/>
<sequence length="210" mass="24470">MTFIFKKPPNDIKDMSQIPNNRGYQYVKSIVKNFTFALDIGAHVGTMARKMAKDFQNIECFEPYFFEYLKENTKDLDNVLIHSHGLGNENSTAKLYVMESNTGGSSLVRHPKRTWQKQASTITTDVLIKRLDDFEFNTIDFIKIDVESFEYFVIDGARETLQQHSPAIMIEYLKKYQHPTHTSAMTHKILISLGYKQVKQFQQDFFYIKG</sequence>
<protein>
    <recommendedName>
        <fullName evidence="1">Methyltransferase FkbM domain-containing protein</fullName>
    </recommendedName>
</protein>
<dbReference type="Pfam" id="PF05050">
    <property type="entry name" value="Methyltransf_21"/>
    <property type="match status" value="1"/>
</dbReference>
<dbReference type="PANTHER" id="PTHR34203">
    <property type="entry name" value="METHYLTRANSFERASE, FKBM FAMILY PROTEIN"/>
    <property type="match status" value="1"/>
</dbReference>
<dbReference type="InterPro" id="IPR029063">
    <property type="entry name" value="SAM-dependent_MTases_sf"/>
</dbReference>
<dbReference type="Gene3D" id="3.40.50.150">
    <property type="entry name" value="Vaccinia Virus protein VP39"/>
    <property type="match status" value="1"/>
</dbReference>
<dbReference type="PANTHER" id="PTHR34203:SF15">
    <property type="entry name" value="SLL1173 PROTEIN"/>
    <property type="match status" value="1"/>
</dbReference>